<dbReference type="InterPro" id="IPR036291">
    <property type="entry name" value="NAD(P)-bd_dom_sf"/>
</dbReference>
<dbReference type="SUPFAM" id="SSF51735">
    <property type="entry name" value="NAD(P)-binding Rossmann-fold domains"/>
    <property type="match status" value="1"/>
</dbReference>
<accession>F6PUC9</accession>
<evidence type="ECO:0000313" key="15">
    <source>
        <dbReference type="Ensembl" id="ENSCINP00000009579.3"/>
    </source>
</evidence>
<evidence type="ECO:0000256" key="11">
    <source>
        <dbReference type="ARBA" id="ARBA00077379"/>
    </source>
</evidence>
<comment type="pathway">
    <text evidence="4">Steroid biosynthesis; estrogen biosynthesis.</text>
</comment>
<proteinExistence type="inferred from homology"/>
<dbReference type="PROSITE" id="PS00061">
    <property type="entry name" value="ADH_SHORT"/>
    <property type="match status" value="1"/>
</dbReference>
<reference evidence="16" key="1">
    <citation type="journal article" date="2002" name="Science">
        <title>The draft genome of Ciona intestinalis: insights into chordate and vertebrate origins.</title>
        <authorList>
            <person name="Dehal P."/>
            <person name="Satou Y."/>
            <person name="Campbell R.K."/>
            <person name="Chapman J."/>
            <person name="Degnan B."/>
            <person name="De Tomaso A."/>
            <person name="Davidson B."/>
            <person name="Di Gregorio A."/>
            <person name="Gelpke M."/>
            <person name="Goodstein D.M."/>
            <person name="Harafuji N."/>
            <person name="Hastings K.E."/>
            <person name="Ho I."/>
            <person name="Hotta K."/>
            <person name="Huang W."/>
            <person name="Kawashima T."/>
            <person name="Lemaire P."/>
            <person name="Martinez D."/>
            <person name="Meinertzhagen I.A."/>
            <person name="Necula S."/>
            <person name="Nonaka M."/>
            <person name="Putnam N."/>
            <person name="Rash S."/>
            <person name="Saiga H."/>
            <person name="Satake M."/>
            <person name="Terry A."/>
            <person name="Yamada L."/>
            <person name="Wang H.G."/>
            <person name="Awazu S."/>
            <person name="Azumi K."/>
            <person name="Boore J."/>
            <person name="Branno M."/>
            <person name="Chin-Bow S."/>
            <person name="DeSantis R."/>
            <person name="Doyle S."/>
            <person name="Francino P."/>
            <person name="Keys D.N."/>
            <person name="Haga S."/>
            <person name="Hayashi H."/>
            <person name="Hino K."/>
            <person name="Imai K.S."/>
            <person name="Inaba K."/>
            <person name="Kano S."/>
            <person name="Kobayashi K."/>
            <person name="Kobayashi M."/>
            <person name="Lee B.I."/>
            <person name="Makabe K.W."/>
            <person name="Manohar C."/>
            <person name="Matassi G."/>
            <person name="Medina M."/>
            <person name="Mochizuki Y."/>
            <person name="Mount S."/>
            <person name="Morishita T."/>
            <person name="Miura S."/>
            <person name="Nakayama A."/>
            <person name="Nishizaka S."/>
            <person name="Nomoto H."/>
            <person name="Ohta F."/>
            <person name="Oishi K."/>
            <person name="Rigoutsos I."/>
            <person name="Sano M."/>
            <person name="Sasaki A."/>
            <person name="Sasakura Y."/>
            <person name="Shoguchi E."/>
            <person name="Shin-i T."/>
            <person name="Spagnuolo A."/>
            <person name="Stainier D."/>
            <person name="Suzuki M.M."/>
            <person name="Tassy O."/>
            <person name="Takatori N."/>
            <person name="Tokuoka M."/>
            <person name="Yagi K."/>
            <person name="Yoshizaki F."/>
            <person name="Wada S."/>
            <person name="Zhang C."/>
            <person name="Hyatt P.D."/>
            <person name="Larimer F."/>
            <person name="Detter C."/>
            <person name="Doggett N."/>
            <person name="Glavina T."/>
            <person name="Hawkins T."/>
            <person name="Richardson P."/>
            <person name="Lucas S."/>
            <person name="Kohara Y."/>
            <person name="Levine M."/>
            <person name="Satoh N."/>
            <person name="Rokhsar D.S."/>
        </authorList>
    </citation>
    <scope>NUCLEOTIDE SEQUENCE [LARGE SCALE GENOMIC DNA]</scope>
</reference>
<organism evidence="15 16">
    <name type="scientific">Ciona intestinalis</name>
    <name type="common">Transparent sea squirt</name>
    <name type="synonym">Ascidia intestinalis</name>
    <dbReference type="NCBI Taxonomy" id="7719"/>
    <lineage>
        <taxon>Eukaryota</taxon>
        <taxon>Metazoa</taxon>
        <taxon>Chordata</taxon>
        <taxon>Tunicata</taxon>
        <taxon>Ascidiacea</taxon>
        <taxon>Phlebobranchia</taxon>
        <taxon>Cionidae</taxon>
        <taxon>Ciona</taxon>
    </lineage>
</organism>
<evidence type="ECO:0000256" key="6">
    <source>
        <dbReference type="ARBA" id="ARBA00048906"/>
    </source>
</evidence>
<comment type="similarity">
    <text evidence="1 14">Belongs to the short-chain dehydrogenases/reductases (SDR) family.</text>
</comment>
<dbReference type="Gene3D" id="3.40.50.720">
    <property type="entry name" value="NAD(P)-binding Rossmann-like Domain"/>
    <property type="match status" value="1"/>
</dbReference>
<dbReference type="InterPro" id="IPR020904">
    <property type="entry name" value="Sc_DH/Rdtase_CS"/>
</dbReference>
<dbReference type="GeneID" id="100183772"/>
<dbReference type="Ensembl" id="ENSCINT00000009579.3">
    <property type="protein sequence ID" value="ENSCINP00000009579.3"/>
    <property type="gene ID" value="ENSCING00000013962.2"/>
</dbReference>
<dbReference type="STRING" id="7719.ENSCINP00000009579"/>
<dbReference type="OMA" id="IVLCTQR"/>
<evidence type="ECO:0000256" key="3">
    <source>
        <dbReference type="ARBA" id="ARBA00023621"/>
    </source>
</evidence>
<dbReference type="GO" id="GO:0000253">
    <property type="term" value="F:3-beta-hydroxysteroid 3-dehydrogenase (NADP+) activity"/>
    <property type="evidence" value="ECO:0007669"/>
    <property type="project" value="UniProtKB-EC"/>
</dbReference>
<dbReference type="Proteomes" id="UP000008144">
    <property type="component" value="Chromosome 10"/>
</dbReference>
<dbReference type="Pfam" id="PF00106">
    <property type="entry name" value="adh_short"/>
    <property type="match status" value="1"/>
</dbReference>
<dbReference type="RefSeq" id="XP_002130258.1">
    <property type="nucleotide sequence ID" value="XM_002130222.5"/>
</dbReference>
<gene>
    <name evidence="15" type="primary">LOC100183772</name>
</gene>
<dbReference type="HOGENOM" id="CLU_010194_2_10_1"/>
<evidence type="ECO:0000256" key="14">
    <source>
        <dbReference type="RuleBase" id="RU000363"/>
    </source>
</evidence>
<accession>A0A1W2WMH6</accession>
<evidence type="ECO:0000256" key="10">
    <source>
        <dbReference type="ARBA" id="ARBA00075978"/>
    </source>
</evidence>
<evidence type="ECO:0000256" key="7">
    <source>
        <dbReference type="ARBA" id="ARBA00052853"/>
    </source>
</evidence>
<dbReference type="GeneTree" id="ENSGT00840000129887"/>
<evidence type="ECO:0000256" key="5">
    <source>
        <dbReference type="ARBA" id="ARBA00048022"/>
    </source>
</evidence>
<dbReference type="OrthoDB" id="1933717at2759"/>
<reference evidence="15" key="3">
    <citation type="submission" date="2025-08" db="UniProtKB">
        <authorList>
            <consortium name="Ensembl"/>
        </authorList>
    </citation>
    <scope>IDENTIFICATION</scope>
</reference>
<evidence type="ECO:0000256" key="4">
    <source>
        <dbReference type="ARBA" id="ARBA00037929"/>
    </source>
</evidence>
<comment type="catalytic activity">
    <reaction evidence="7">
        <text>a 3beta-hydroxysteroid + NADP(+) = a 3-oxosteroid + NADPH + H(+)</text>
        <dbReference type="Rhea" id="RHEA:34787"/>
        <dbReference type="ChEBI" id="CHEBI:15378"/>
        <dbReference type="ChEBI" id="CHEBI:36836"/>
        <dbReference type="ChEBI" id="CHEBI:47788"/>
        <dbReference type="ChEBI" id="CHEBI:57783"/>
        <dbReference type="ChEBI" id="CHEBI:58349"/>
        <dbReference type="EC" id="1.1.1.270"/>
    </reaction>
</comment>
<keyword evidence="2" id="KW-0560">Oxidoreductase</keyword>
<evidence type="ECO:0000256" key="2">
    <source>
        <dbReference type="ARBA" id="ARBA00023002"/>
    </source>
</evidence>
<dbReference type="InterPro" id="IPR002347">
    <property type="entry name" value="SDR_fam"/>
</dbReference>
<sequence length="251" mass="27465">MDRWIGKVAVVTGASVGIGEAIVKKLVSHGMKVVGCARNEKKLKQIASEINGKGQGEMFPFKCDVTDESNILEMFKFVEEKFGKIHVLVNNAGLAHEAPVTSGKTEEWKRMLDVNVLGLSICVRETVQIMKSTGVDDGHIINISSVAGHKVGDKTMYAGTKFAVRALTEGLRKELREAKTHIKSTSVSPGFVATEFAYRLYEGEPERAQKLYSKIVCLKAEDVAEAVAFALSTPAHVDINEITMRPVEQTN</sequence>
<dbReference type="EMBL" id="EAAA01000565">
    <property type="status" value="NOT_ANNOTATED_CDS"/>
    <property type="molecule type" value="Genomic_DNA"/>
</dbReference>
<dbReference type="AlphaFoldDB" id="F6PUC9"/>
<keyword evidence="16" id="KW-1185">Reference proteome</keyword>
<dbReference type="GO" id="GO:0004303">
    <property type="term" value="F:estradiol 17-beta-dehydrogenase [NAD(P)+] activity"/>
    <property type="evidence" value="ECO:0007669"/>
    <property type="project" value="UniProtKB-EC"/>
</dbReference>
<evidence type="ECO:0000256" key="13">
    <source>
        <dbReference type="ARBA" id="ARBA00078574"/>
    </source>
</evidence>
<reference evidence="15" key="2">
    <citation type="journal article" date="2008" name="Genome Biol.">
        <title>Improved genome assembly and evidence-based global gene model set for the chordate Ciona intestinalis: new insight into intron and operon populations.</title>
        <authorList>
            <person name="Satou Y."/>
            <person name="Mineta K."/>
            <person name="Ogasawara M."/>
            <person name="Sasakura Y."/>
            <person name="Shoguchi E."/>
            <person name="Ueno K."/>
            <person name="Yamada L."/>
            <person name="Matsumoto J."/>
            <person name="Wasserscheid J."/>
            <person name="Dewar K."/>
            <person name="Wiley G.B."/>
            <person name="Macmil S.L."/>
            <person name="Roe B.A."/>
            <person name="Zeller R.W."/>
            <person name="Hastings K.E."/>
            <person name="Lemaire P."/>
            <person name="Lindquist E."/>
            <person name="Endo T."/>
            <person name="Hotta K."/>
            <person name="Inaba K."/>
        </authorList>
    </citation>
    <scope>NUCLEOTIDE SEQUENCE [LARGE SCALE GENOMIC DNA]</scope>
    <source>
        <strain evidence="15">wild type</strain>
    </source>
</reference>
<dbReference type="FunCoup" id="F6PUC9">
    <property type="interactions" value="4"/>
</dbReference>
<dbReference type="PRINTS" id="PR00081">
    <property type="entry name" value="GDHRDH"/>
</dbReference>
<dbReference type="PANTHER" id="PTHR43115:SF4">
    <property type="entry name" value="DEHYDROGENASE_REDUCTASE SDR FAMILY MEMBER 11"/>
    <property type="match status" value="1"/>
</dbReference>
<dbReference type="EC" id="1.1.1.270" evidence="3"/>
<evidence type="ECO:0000256" key="12">
    <source>
        <dbReference type="ARBA" id="ARBA00078009"/>
    </source>
</evidence>
<comment type="function">
    <text evidence="8">Catalyzes the conversion of the 17-keto group of estrone, 4- and 5-androstenes and 5-alpha-androstanes into their 17-beta-hydroxyl metabolites and the conversion of the 3-keto group of 3-, 3,17- and 3,20- diketosteroids into their 3-hydroxyl metabolites. Exhibits reductive 3-beta-hydroxysteroid dehydrogenase activity toward 5-beta-androstanes, 5-beta-pregnanes, 4-pregnenes and bile acids. May also reduce endogenous and exogenous alpha-dicarbonyl compounds and xenobiotic alicyclic ketones.</text>
</comment>
<protein>
    <recommendedName>
        <fullName evidence="9">Dehydrogenase/reductase SDR family member 11</fullName>
        <ecNumber evidence="3">1.1.1.270</ecNumber>
    </recommendedName>
    <alternativeName>
        <fullName evidence="10">17-beta-hydroxysteroid dehydrogenase</fullName>
    </alternativeName>
    <alternativeName>
        <fullName evidence="11">3-beta-hydroxysteroid 3-dehydrogenase</fullName>
    </alternativeName>
    <alternativeName>
        <fullName evidence="13">Estradiol 17-beta-dehydrogenase</fullName>
    </alternativeName>
    <alternativeName>
        <fullName evidence="12">Short-chain dehydrogenase/reductase family 24C member 1</fullName>
    </alternativeName>
</protein>
<evidence type="ECO:0000313" key="16">
    <source>
        <dbReference type="Proteomes" id="UP000008144"/>
    </source>
</evidence>
<comment type="catalytic activity">
    <reaction evidence="6">
        <text>17beta-estradiol + NADP(+) = estrone + NADPH + H(+)</text>
        <dbReference type="Rhea" id="RHEA:24616"/>
        <dbReference type="ChEBI" id="CHEBI:15378"/>
        <dbReference type="ChEBI" id="CHEBI:16469"/>
        <dbReference type="ChEBI" id="CHEBI:17263"/>
        <dbReference type="ChEBI" id="CHEBI:57783"/>
        <dbReference type="ChEBI" id="CHEBI:58349"/>
        <dbReference type="EC" id="1.1.1.62"/>
    </reaction>
</comment>
<dbReference type="PANTHER" id="PTHR43115">
    <property type="entry name" value="DEHYDROGENASE/REDUCTASE SDR FAMILY MEMBER 11"/>
    <property type="match status" value="1"/>
</dbReference>
<dbReference type="KEGG" id="cin:100183772"/>
<dbReference type="InParanoid" id="F6PUC9"/>
<evidence type="ECO:0000256" key="9">
    <source>
        <dbReference type="ARBA" id="ARBA00069606"/>
    </source>
</evidence>
<dbReference type="PRINTS" id="PR00080">
    <property type="entry name" value="SDRFAMILY"/>
</dbReference>
<comment type="catalytic activity">
    <reaction evidence="5">
        <text>17beta-estradiol + NAD(+) = estrone + NADH + H(+)</text>
        <dbReference type="Rhea" id="RHEA:24612"/>
        <dbReference type="ChEBI" id="CHEBI:15378"/>
        <dbReference type="ChEBI" id="CHEBI:16469"/>
        <dbReference type="ChEBI" id="CHEBI:17263"/>
        <dbReference type="ChEBI" id="CHEBI:57540"/>
        <dbReference type="ChEBI" id="CHEBI:57945"/>
        <dbReference type="EC" id="1.1.1.62"/>
    </reaction>
</comment>
<name>F6PUC9_CIOIN</name>
<evidence type="ECO:0000256" key="8">
    <source>
        <dbReference type="ARBA" id="ARBA00054702"/>
    </source>
</evidence>
<reference evidence="15" key="4">
    <citation type="submission" date="2025-09" db="UniProtKB">
        <authorList>
            <consortium name="Ensembl"/>
        </authorList>
    </citation>
    <scope>IDENTIFICATION</scope>
</reference>
<evidence type="ECO:0000256" key="1">
    <source>
        <dbReference type="ARBA" id="ARBA00006484"/>
    </source>
</evidence>
<dbReference type="FunFam" id="3.40.50.720:FF:000047">
    <property type="entry name" value="NADP-dependent L-serine/L-allo-threonine dehydrogenase"/>
    <property type="match status" value="1"/>
</dbReference>